<protein>
    <submittedName>
        <fullName evidence="2">Uncharacterized protein</fullName>
    </submittedName>
</protein>
<feature type="region of interest" description="Disordered" evidence="1">
    <location>
        <begin position="48"/>
        <end position="118"/>
    </location>
</feature>
<comment type="caution">
    <text evidence="2">The sequence shown here is derived from an EMBL/GenBank/DDBJ whole genome shotgun (WGS) entry which is preliminary data.</text>
</comment>
<reference evidence="2" key="1">
    <citation type="submission" date="2021-01" db="EMBL/GenBank/DDBJ databases">
        <authorList>
            <person name="Kaushik A."/>
        </authorList>
    </citation>
    <scope>NUCLEOTIDE SEQUENCE</scope>
    <source>
        <strain evidence="2">AG1-1C</strain>
    </source>
</reference>
<evidence type="ECO:0000256" key="1">
    <source>
        <dbReference type="SAM" id="MobiDB-lite"/>
    </source>
</evidence>
<dbReference type="EMBL" id="CAJMWS010000526">
    <property type="protein sequence ID" value="CAE6449636.1"/>
    <property type="molecule type" value="Genomic_DNA"/>
</dbReference>
<feature type="compositionally biased region" description="Basic and acidic residues" evidence="1">
    <location>
        <begin position="67"/>
        <end position="76"/>
    </location>
</feature>
<sequence length="384" mass="41612">MPLGPAGSVPSDSRTAALASLADAADSLSKAAAILAAAARAATEAFSTQTPVAARNHENQGINIGKGPDDIRHTELVDMEGANQPSDFGATGGDSHNMANPENKPSPPSTSNDSSKRDLGPLNQPYRLLVDNEADVLLFVCALIDNIVGVTEPWPKDGASFRASVSILRPLYEVMLTEISLEMKTVVYQDWIQFHAIHGPRHVKIWTSSIVVENANNYLRNVWQWSGPHTGDDIPLPEVSPRFVTQNELQSAVEEGALRVETDSDSDIPPPGLSPRPPVVLEQNEFRLTTGHTYFVLDEEFDAIPLMCFISGKYRKLICLLEGHGALRHYQRLFAKITGRLVISPTGANANTGVDEAASQFLFALQPAILLLAYTTTNLPSTLK</sequence>
<accession>A0A8H3B7J4</accession>
<name>A0A8H3B7J4_9AGAM</name>
<evidence type="ECO:0000313" key="3">
    <source>
        <dbReference type="Proteomes" id="UP000663846"/>
    </source>
</evidence>
<dbReference type="AlphaFoldDB" id="A0A8H3B7J4"/>
<organism evidence="2 3">
    <name type="scientific">Rhizoctonia solani</name>
    <dbReference type="NCBI Taxonomy" id="456999"/>
    <lineage>
        <taxon>Eukaryota</taxon>
        <taxon>Fungi</taxon>
        <taxon>Dikarya</taxon>
        <taxon>Basidiomycota</taxon>
        <taxon>Agaricomycotina</taxon>
        <taxon>Agaricomycetes</taxon>
        <taxon>Cantharellales</taxon>
        <taxon>Ceratobasidiaceae</taxon>
        <taxon>Rhizoctonia</taxon>
    </lineage>
</organism>
<evidence type="ECO:0000313" key="2">
    <source>
        <dbReference type="EMBL" id="CAE6449636.1"/>
    </source>
</evidence>
<feature type="non-terminal residue" evidence="2">
    <location>
        <position position="1"/>
    </location>
</feature>
<gene>
    <name evidence="2" type="ORF">RDB_LOCUS143871</name>
</gene>
<dbReference type="Proteomes" id="UP000663846">
    <property type="component" value="Unassembled WGS sequence"/>
</dbReference>
<proteinExistence type="predicted"/>